<evidence type="ECO:0000313" key="2">
    <source>
        <dbReference type="EMBL" id="QHS91247.1"/>
    </source>
</evidence>
<feature type="region of interest" description="Disordered" evidence="1">
    <location>
        <begin position="1"/>
        <end position="32"/>
    </location>
</feature>
<feature type="compositionally biased region" description="Low complexity" evidence="1">
    <location>
        <begin position="18"/>
        <end position="28"/>
    </location>
</feature>
<name>A0A6C0BG02_9ZZZZ</name>
<sequence>MSSSSKSSSRKSSKKSSSRNTSKHSITSLERRQKKAIETFEKLPHRSPIDIGRENRKAAAESKRQNNSELLHINFQVRIFFKPIVRIIRSQLREIGSLIYNIEYTNKYTVPWTRRDLPLLEKVKQSLMNALQFIIYPKEKHAALYNHNVQIVYTRNELIQVNPFFEPVIKEIQKSLNAISSVIYKKLYPRNGKLYEYEKPFITLLQESKQQLLDLFNSLPYMGMSIRLVNDHT</sequence>
<proteinExistence type="predicted"/>
<dbReference type="EMBL" id="MN739157">
    <property type="protein sequence ID" value="QHS91247.1"/>
    <property type="molecule type" value="Genomic_DNA"/>
</dbReference>
<accession>A0A6C0BG02</accession>
<dbReference type="AlphaFoldDB" id="A0A6C0BG02"/>
<feature type="compositionally biased region" description="Basic residues" evidence="1">
    <location>
        <begin position="8"/>
        <end position="17"/>
    </location>
</feature>
<evidence type="ECO:0000256" key="1">
    <source>
        <dbReference type="SAM" id="MobiDB-lite"/>
    </source>
</evidence>
<organism evidence="2">
    <name type="scientific">viral metagenome</name>
    <dbReference type="NCBI Taxonomy" id="1070528"/>
    <lineage>
        <taxon>unclassified sequences</taxon>
        <taxon>metagenomes</taxon>
        <taxon>organismal metagenomes</taxon>
    </lineage>
</organism>
<reference evidence="2" key="1">
    <citation type="journal article" date="2020" name="Nature">
        <title>Giant virus diversity and host interactions through global metagenomics.</title>
        <authorList>
            <person name="Schulz F."/>
            <person name="Roux S."/>
            <person name="Paez-Espino D."/>
            <person name="Jungbluth S."/>
            <person name="Walsh D.A."/>
            <person name="Denef V.J."/>
            <person name="McMahon K.D."/>
            <person name="Konstantinidis K.T."/>
            <person name="Eloe-Fadrosh E.A."/>
            <person name="Kyrpides N.C."/>
            <person name="Woyke T."/>
        </authorList>
    </citation>
    <scope>NUCLEOTIDE SEQUENCE</scope>
    <source>
        <strain evidence="2">GVMAG-M-3300013004-44</strain>
    </source>
</reference>
<protein>
    <submittedName>
        <fullName evidence="2">Uncharacterized protein</fullName>
    </submittedName>
</protein>